<dbReference type="InterPro" id="IPR017927">
    <property type="entry name" value="FAD-bd_FR_type"/>
</dbReference>
<feature type="binding site" evidence="11 12">
    <location>
        <begin position="47"/>
        <end position="50"/>
    </location>
    <ligand>
        <name>FAD</name>
        <dbReference type="ChEBI" id="CHEBI:57692"/>
    </ligand>
</feature>
<dbReference type="InterPro" id="IPR001433">
    <property type="entry name" value="OxRdtase_FAD/NAD-bd"/>
</dbReference>
<keyword evidence="2 11" id="KW-0813">Transport</keyword>
<dbReference type="SUPFAM" id="SSF52343">
    <property type="entry name" value="Ferredoxin reductase-like, C-terminal NADP-linked domain"/>
    <property type="match status" value="1"/>
</dbReference>
<evidence type="ECO:0000256" key="8">
    <source>
        <dbReference type="ARBA" id="ARBA00022982"/>
    </source>
</evidence>
<reference evidence="15" key="1">
    <citation type="submission" date="2020-10" db="EMBL/GenBank/DDBJ databases">
        <authorList>
            <person name="Gilroy R."/>
        </authorList>
    </citation>
    <scope>NUCLEOTIDE SEQUENCE</scope>
    <source>
        <strain evidence="15">ChiHcec3-6078</strain>
    </source>
</reference>
<comment type="cofactor">
    <cofactor evidence="11 12">
        <name>FAD</name>
        <dbReference type="ChEBI" id="CHEBI:57692"/>
    </cofactor>
    <text evidence="11 12">Binds 1 FAD per subunit.</text>
</comment>
<evidence type="ECO:0000256" key="2">
    <source>
        <dbReference type="ARBA" id="ARBA00022448"/>
    </source>
</evidence>
<dbReference type="GO" id="GO:0009055">
    <property type="term" value="F:electron transfer activity"/>
    <property type="evidence" value="ECO:0007669"/>
    <property type="project" value="UniProtKB-UniRule"/>
</dbReference>
<comment type="caution">
    <text evidence="11">Lacks conserved residue(s) required for the propagation of feature annotation.</text>
</comment>
<evidence type="ECO:0000256" key="6">
    <source>
        <dbReference type="ARBA" id="ARBA00022827"/>
    </source>
</evidence>
<dbReference type="GO" id="GO:0044205">
    <property type="term" value="P:'de novo' UMP biosynthetic process"/>
    <property type="evidence" value="ECO:0007669"/>
    <property type="project" value="UniProtKB-UniRule"/>
</dbReference>
<feature type="binding site" evidence="11 13">
    <location>
        <position position="231"/>
    </location>
    <ligand>
        <name>[2Fe-2S] cluster</name>
        <dbReference type="ChEBI" id="CHEBI:190135"/>
    </ligand>
</feature>
<keyword evidence="7 11" id="KW-0665">Pyrimidine biosynthesis</keyword>
<dbReference type="GO" id="GO:0051537">
    <property type="term" value="F:2 iron, 2 sulfur cluster binding"/>
    <property type="evidence" value="ECO:0007669"/>
    <property type="project" value="UniProtKB-KW"/>
</dbReference>
<evidence type="ECO:0000256" key="4">
    <source>
        <dbReference type="ARBA" id="ARBA00022714"/>
    </source>
</evidence>
<evidence type="ECO:0000256" key="12">
    <source>
        <dbReference type="PIRSR" id="PIRSR006816-1"/>
    </source>
</evidence>
<dbReference type="Proteomes" id="UP000824090">
    <property type="component" value="Unassembled WGS sequence"/>
</dbReference>
<evidence type="ECO:0000256" key="7">
    <source>
        <dbReference type="ARBA" id="ARBA00022975"/>
    </source>
</evidence>
<dbReference type="Gene3D" id="2.10.240.10">
    <property type="entry name" value="Dihydroorotate dehydrogenase, electron transfer subunit"/>
    <property type="match status" value="1"/>
</dbReference>
<evidence type="ECO:0000313" key="16">
    <source>
        <dbReference type="Proteomes" id="UP000824090"/>
    </source>
</evidence>
<comment type="cofactor">
    <cofactor evidence="11">
        <name>[2Fe-2S] cluster</name>
        <dbReference type="ChEBI" id="CHEBI:190135"/>
    </cofactor>
    <text evidence="11">Binds 1 [2Fe-2S] cluster per subunit.</text>
</comment>
<accession>A0A9D1HZ44</accession>
<evidence type="ECO:0000256" key="11">
    <source>
        <dbReference type="HAMAP-Rule" id="MF_01211"/>
    </source>
</evidence>
<dbReference type="GO" id="GO:0050660">
    <property type="term" value="F:flavin adenine dinucleotide binding"/>
    <property type="evidence" value="ECO:0007669"/>
    <property type="project" value="InterPro"/>
</dbReference>
<feature type="binding site" evidence="11 13">
    <location>
        <position position="211"/>
    </location>
    <ligand>
        <name>[2Fe-2S] cluster</name>
        <dbReference type="ChEBI" id="CHEBI:190135"/>
    </ligand>
</feature>
<comment type="cofactor">
    <cofactor evidence="13">
        <name>[2Fe-2S] cluster</name>
        <dbReference type="ChEBI" id="CHEBI:190135"/>
    </cofactor>
    <text evidence="13">Binds 1 [2Fe-2S] cluster per subunit.</text>
</comment>
<dbReference type="PROSITE" id="PS51384">
    <property type="entry name" value="FAD_FR"/>
    <property type="match status" value="1"/>
</dbReference>
<evidence type="ECO:0000256" key="3">
    <source>
        <dbReference type="ARBA" id="ARBA00022630"/>
    </source>
</evidence>
<dbReference type="AlphaFoldDB" id="A0A9D1HZ44"/>
<protein>
    <recommendedName>
        <fullName evidence="11">Dihydroorotate dehydrogenase B (NAD(+)), electron transfer subunit</fullName>
    </recommendedName>
    <alternativeName>
        <fullName evidence="11">Dihydroorotate oxidase B, electron transfer subunit</fullName>
    </alternativeName>
</protein>
<keyword evidence="4 11" id="KW-0001">2Fe-2S</keyword>
<keyword evidence="8 11" id="KW-0249">Electron transport</keyword>
<proteinExistence type="inferred from homology"/>
<evidence type="ECO:0000256" key="9">
    <source>
        <dbReference type="ARBA" id="ARBA00023004"/>
    </source>
</evidence>
<dbReference type="InterPro" id="IPR050353">
    <property type="entry name" value="PyrK_electron_transfer"/>
</dbReference>
<dbReference type="InterPro" id="IPR039261">
    <property type="entry name" value="FNR_nucleotide-bd"/>
</dbReference>
<dbReference type="InterPro" id="IPR012165">
    <property type="entry name" value="Cyt_c3_hydrogenase_gsu"/>
</dbReference>
<evidence type="ECO:0000313" key="15">
    <source>
        <dbReference type="EMBL" id="HIU25273.1"/>
    </source>
</evidence>
<dbReference type="Pfam" id="PF00175">
    <property type="entry name" value="NAD_binding_1"/>
    <property type="match status" value="1"/>
</dbReference>
<dbReference type="Gene3D" id="2.40.30.10">
    <property type="entry name" value="Translation factors"/>
    <property type="match status" value="1"/>
</dbReference>
<dbReference type="InterPro" id="IPR037117">
    <property type="entry name" value="Dihydroorotate_DH_ele_sf"/>
</dbReference>
<dbReference type="InterPro" id="IPR017938">
    <property type="entry name" value="Riboflavin_synthase-like_b-brl"/>
</dbReference>
<feature type="binding site" evidence="11 13">
    <location>
        <position position="216"/>
    </location>
    <ligand>
        <name>[2Fe-2S] cluster</name>
        <dbReference type="ChEBI" id="CHEBI:190135"/>
    </ligand>
</feature>
<dbReference type="Gene3D" id="3.40.50.80">
    <property type="entry name" value="Nucleotide-binding domain of ferredoxin-NADP reductase (FNR) module"/>
    <property type="match status" value="1"/>
</dbReference>
<feature type="binding site" evidence="11 13">
    <location>
        <position position="219"/>
    </location>
    <ligand>
        <name>[2Fe-2S] cluster</name>
        <dbReference type="ChEBI" id="CHEBI:190135"/>
    </ligand>
</feature>
<keyword evidence="6 11" id="KW-0274">FAD</keyword>
<dbReference type="PIRSF" id="PIRSF006816">
    <property type="entry name" value="Cyc3_hyd_g"/>
    <property type="match status" value="1"/>
</dbReference>
<evidence type="ECO:0000256" key="10">
    <source>
        <dbReference type="ARBA" id="ARBA00023014"/>
    </source>
</evidence>
<dbReference type="HAMAP" id="MF_01211">
    <property type="entry name" value="DHODB_Fe_S_bind"/>
    <property type="match status" value="1"/>
</dbReference>
<dbReference type="GO" id="GO:0016491">
    <property type="term" value="F:oxidoreductase activity"/>
    <property type="evidence" value="ECO:0007669"/>
    <property type="project" value="InterPro"/>
</dbReference>
<keyword evidence="9 11" id="KW-0408">Iron</keyword>
<dbReference type="InterPro" id="IPR019480">
    <property type="entry name" value="Dihydroorotate_DH_Fe-S-bd"/>
</dbReference>
<evidence type="ECO:0000256" key="1">
    <source>
        <dbReference type="ARBA" id="ARBA00006422"/>
    </source>
</evidence>
<name>A0A9D1HZ44_9FIRM</name>
<reference evidence="15" key="2">
    <citation type="journal article" date="2021" name="PeerJ">
        <title>Extensive microbial diversity within the chicken gut microbiome revealed by metagenomics and culture.</title>
        <authorList>
            <person name="Gilroy R."/>
            <person name="Ravi A."/>
            <person name="Getino M."/>
            <person name="Pursley I."/>
            <person name="Horton D.L."/>
            <person name="Alikhan N.F."/>
            <person name="Baker D."/>
            <person name="Gharbi K."/>
            <person name="Hall N."/>
            <person name="Watson M."/>
            <person name="Adriaenssens E.M."/>
            <person name="Foster-Nyarko E."/>
            <person name="Jarju S."/>
            <person name="Secka A."/>
            <person name="Antonio M."/>
            <person name="Oren A."/>
            <person name="Chaudhuri R.R."/>
            <person name="La Ragione R."/>
            <person name="Hildebrand F."/>
            <person name="Pallen M.J."/>
        </authorList>
    </citation>
    <scope>NUCLEOTIDE SEQUENCE</scope>
    <source>
        <strain evidence="15">ChiHcec3-6078</strain>
    </source>
</reference>
<dbReference type="CDD" id="cd06218">
    <property type="entry name" value="DHOD_e_trans"/>
    <property type="match status" value="1"/>
</dbReference>
<comment type="caution">
    <text evidence="15">The sequence shown here is derived from an EMBL/GenBank/DDBJ whole genome shotgun (WGS) entry which is preliminary data.</text>
</comment>
<dbReference type="EMBL" id="DVMP01000045">
    <property type="protein sequence ID" value="HIU25273.1"/>
    <property type="molecule type" value="Genomic_DNA"/>
</dbReference>
<comment type="function">
    <text evidence="11">Responsible for channeling the electrons from the oxidation of dihydroorotate from the FMN redox center in the PyrD type B subunit to the ultimate electron acceptor NAD(+).</text>
</comment>
<comment type="similarity">
    <text evidence="1 11">Belongs to the PyrK family.</text>
</comment>
<dbReference type="InterPro" id="IPR023455">
    <property type="entry name" value="Dihydroorotate_DHASE_ETsu"/>
</dbReference>
<sequence>MREAILTIRENKRIARGTFRMILEGSCDKVLPGQFVNIRIEGFFLRRPISVCDCGENTITLIYKRAGRGTEEMSRMKEGGRLSVLMPLGNGFDTEKSGPAPLIIGGGAGIPPLYGLCKALAGEKKNISVLLGFNKADEVFYEEEFKELGASVTVVTFDGSLGERGLVTELASRTDCSSFYACGPRGMLRALDSVMEKDIRGYMSLEERMGCGFGACMGCTCRTTEGPKRICREGPVFERSEIIWEQR</sequence>
<dbReference type="GO" id="GO:0046872">
    <property type="term" value="F:metal ion binding"/>
    <property type="evidence" value="ECO:0007669"/>
    <property type="project" value="UniProtKB-KW"/>
</dbReference>
<evidence type="ECO:0000259" key="14">
    <source>
        <dbReference type="PROSITE" id="PS51384"/>
    </source>
</evidence>
<evidence type="ECO:0000256" key="5">
    <source>
        <dbReference type="ARBA" id="ARBA00022723"/>
    </source>
</evidence>
<dbReference type="SUPFAM" id="SSF63380">
    <property type="entry name" value="Riboflavin synthase domain-like"/>
    <property type="match status" value="1"/>
</dbReference>
<feature type="domain" description="FAD-binding FR-type" evidence="14">
    <location>
        <begin position="1"/>
        <end position="94"/>
    </location>
</feature>
<dbReference type="PANTHER" id="PTHR43513:SF3">
    <property type="entry name" value="DIHYDROOROTATE DEHYDROGENASE B (NAD(+)), ELECTRON TRANSFER SUBUNIT-RELATED"/>
    <property type="match status" value="1"/>
</dbReference>
<gene>
    <name evidence="11" type="primary">pyrK</name>
    <name evidence="15" type="ORF">IAC50_02085</name>
</gene>
<comment type="pathway">
    <text evidence="11">Pyrimidine metabolism; UMP biosynthesis via de novo pathway; orotate from (S)-dihydroorotate (NAD(+) route): step 1/1.</text>
</comment>
<comment type="subunit">
    <text evidence="11">Heterotetramer of 2 PyrK and 2 PyrD type B subunits.</text>
</comment>
<keyword evidence="3 11" id="KW-0285">Flavoprotein</keyword>
<keyword evidence="5 11" id="KW-0479">Metal-binding</keyword>
<feature type="binding site" evidence="11 12">
    <location>
        <begin position="69"/>
        <end position="70"/>
    </location>
    <ligand>
        <name>FAD</name>
        <dbReference type="ChEBI" id="CHEBI:57692"/>
    </ligand>
</feature>
<dbReference type="Pfam" id="PF10418">
    <property type="entry name" value="DHODB_Fe-S_bind"/>
    <property type="match status" value="1"/>
</dbReference>
<keyword evidence="10 11" id="KW-0411">Iron-sulfur</keyword>
<dbReference type="PANTHER" id="PTHR43513">
    <property type="entry name" value="DIHYDROOROTATE DEHYDROGENASE B (NAD(+)), ELECTRON TRANSFER SUBUNIT"/>
    <property type="match status" value="1"/>
</dbReference>
<organism evidence="15 16">
    <name type="scientific">Candidatus Allocopromorpha excrementigallinarum</name>
    <dbReference type="NCBI Taxonomy" id="2840742"/>
    <lineage>
        <taxon>Bacteria</taxon>
        <taxon>Bacillati</taxon>
        <taxon>Bacillota</taxon>
        <taxon>Clostridia</taxon>
        <taxon>Eubacteriales</taxon>
        <taxon>Eubacteriaceae</taxon>
        <taxon>Eubacteriaceae incertae sedis</taxon>
        <taxon>Candidatus Allocopromorpha</taxon>
    </lineage>
</organism>
<evidence type="ECO:0000256" key="13">
    <source>
        <dbReference type="PIRSR" id="PIRSR006816-2"/>
    </source>
</evidence>